<keyword evidence="1" id="KW-0472">Membrane</keyword>
<evidence type="ECO:0000313" key="2">
    <source>
        <dbReference type="EMBL" id="KAE8335482.1"/>
    </source>
</evidence>
<dbReference type="EMBL" id="ML737217">
    <property type="protein sequence ID" value="KAE8335482.1"/>
    <property type="molecule type" value="Genomic_DNA"/>
</dbReference>
<accession>A0A5N6XR75</accession>
<organism evidence="2">
    <name type="scientific">Aspergillus arachidicola</name>
    <dbReference type="NCBI Taxonomy" id="656916"/>
    <lineage>
        <taxon>Eukaryota</taxon>
        <taxon>Fungi</taxon>
        <taxon>Dikarya</taxon>
        <taxon>Ascomycota</taxon>
        <taxon>Pezizomycotina</taxon>
        <taxon>Eurotiomycetes</taxon>
        <taxon>Eurotiomycetidae</taxon>
        <taxon>Eurotiales</taxon>
        <taxon>Aspergillaceae</taxon>
        <taxon>Aspergillus</taxon>
        <taxon>Aspergillus subgen. Circumdati</taxon>
    </lineage>
</organism>
<feature type="non-terminal residue" evidence="2">
    <location>
        <position position="1"/>
    </location>
</feature>
<reference evidence="2" key="1">
    <citation type="submission" date="2019-04" db="EMBL/GenBank/DDBJ databases">
        <title>Friends and foes A comparative genomics study of 23 Aspergillus species from section Flavi.</title>
        <authorList>
            <consortium name="DOE Joint Genome Institute"/>
            <person name="Kjaerbolling I."/>
            <person name="Vesth T."/>
            <person name="Frisvad J.C."/>
            <person name="Nybo J.L."/>
            <person name="Theobald S."/>
            <person name="Kildgaard S."/>
            <person name="Isbrandt T."/>
            <person name="Kuo A."/>
            <person name="Sato A."/>
            <person name="Lyhne E.K."/>
            <person name="Kogle M.E."/>
            <person name="Wiebenga A."/>
            <person name="Kun R.S."/>
            <person name="Lubbers R.J."/>
            <person name="Makela M.R."/>
            <person name="Barry K."/>
            <person name="Chovatia M."/>
            <person name="Clum A."/>
            <person name="Daum C."/>
            <person name="Haridas S."/>
            <person name="He G."/>
            <person name="LaButti K."/>
            <person name="Lipzen A."/>
            <person name="Mondo S."/>
            <person name="Riley R."/>
            <person name="Salamov A."/>
            <person name="Simmons B.A."/>
            <person name="Magnuson J.K."/>
            <person name="Henrissat B."/>
            <person name="Mortensen U.H."/>
            <person name="Larsen T.O."/>
            <person name="Devries R.P."/>
            <person name="Grigoriev I.V."/>
            <person name="Machida M."/>
            <person name="Baker S.E."/>
            <person name="Andersen M.R."/>
        </authorList>
    </citation>
    <scope>NUCLEOTIDE SEQUENCE</scope>
    <source>
        <strain evidence="2">CBS 117612</strain>
    </source>
</reference>
<dbReference type="AlphaFoldDB" id="A0A5N6XR75"/>
<keyword evidence="1" id="KW-1133">Transmembrane helix</keyword>
<gene>
    <name evidence="2" type="ORF">BDV24DRAFT_143767</name>
</gene>
<sequence>SCLIFFSLSMLALFGIGLELFFLLIPHFARHGWRVVYMSLFELLEAGSRLWHKFLS</sequence>
<evidence type="ECO:0000256" key="1">
    <source>
        <dbReference type="SAM" id="Phobius"/>
    </source>
</evidence>
<proteinExistence type="predicted"/>
<feature type="transmembrane region" description="Helical" evidence="1">
    <location>
        <begin position="6"/>
        <end position="25"/>
    </location>
</feature>
<dbReference type="Proteomes" id="UP000325558">
    <property type="component" value="Unassembled WGS sequence"/>
</dbReference>
<keyword evidence="1" id="KW-0812">Transmembrane</keyword>
<protein>
    <submittedName>
        <fullName evidence="2">Uncharacterized protein</fullName>
    </submittedName>
</protein>
<name>A0A5N6XR75_9EURO</name>